<sequence>MHRVVHVNTSRSTLQPGLFTQVFFLKQQTSGNYLCDKPTACPGCFHPSPRAPPNQYETSTHTGWMHMFGLNCKKQFLIYMMINKNKVKNGMCIYNNTLIYGTLHTICEYVTCDVTSHSVSLLLLCHVFTESPQQASDSL</sequence>
<organism evidence="1 2">
    <name type="scientific">Goodea atripinnis</name>
    <dbReference type="NCBI Taxonomy" id="208336"/>
    <lineage>
        <taxon>Eukaryota</taxon>
        <taxon>Metazoa</taxon>
        <taxon>Chordata</taxon>
        <taxon>Craniata</taxon>
        <taxon>Vertebrata</taxon>
        <taxon>Euteleostomi</taxon>
        <taxon>Actinopterygii</taxon>
        <taxon>Neopterygii</taxon>
        <taxon>Teleostei</taxon>
        <taxon>Neoteleostei</taxon>
        <taxon>Acanthomorphata</taxon>
        <taxon>Ovalentaria</taxon>
        <taxon>Atherinomorphae</taxon>
        <taxon>Cyprinodontiformes</taxon>
        <taxon>Goodeidae</taxon>
        <taxon>Goodea</taxon>
    </lineage>
</organism>
<dbReference type="Proteomes" id="UP001476798">
    <property type="component" value="Unassembled WGS sequence"/>
</dbReference>
<evidence type="ECO:0000313" key="2">
    <source>
        <dbReference type="Proteomes" id="UP001476798"/>
    </source>
</evidence>
<dbReference type="EMBL" id="JAHRIO010070124">
    <property type="protein sequence ID" value="MEQ2180702.1"/>
    <property type="molecule type" value="Genomic_DNA"/>
</dbReference>
<comment type="caution">
    <text evidence="1">The sequence shown here is derived from an EMBL/GenBank/DDBJ whole genome shotgun (WGS) entry which is preliminary data.</text>
</comment>
<protein>
    <submittedName>
        <fullName evidence="1">Uncharacterized protein</fullName>
    </submittedName>
</protein>
<gene>
    <name evidence="1" type="ORF">GOODEAATRI_003928</name>
</gene>
<name>A0ABV0PBD9_9TELE</name>
<keyword evidence="2" id="KW-1185">Reference proteome</keyword>
<reference evidence="1 2" key="1">
    <citation type="submission" date="2021-06" db="EMBL/GenBank/DDBJ databases">
        <authorList>
            <person name="Palmer J.M."/>
        </authorList>
    </citation>
    <scope>NUCLEOTIDE SEQUENCE [LARGE SCALE GENOMIC DNA]</scope>
    <source>
        <strain evidence="1 2">GA_2019</strain>
        <tissue evidence="1">Muscle</tissue>
    </source>
</reference>
<evidence type="ECO:0000313" key="1">
    <source>
        <dbReference type="EMBL" id="MEQ2180702.1"/>
    </source>
</evidence>
<accession>A0ABV0PBD9</accession>
<proteinExistence type="predicted"/>